<evidence type="ECO:0000256" key="8">
    <source>
        <dbReference type="SAM" id="Phobius"/>
    </source>
</evidence>
<dbReference type="AlphaFoldDB" id="A0A7R8ZDF2"/>
<keyword evidence="7 8" id="KW-0472">Membrane</keyword>
<reference evidence="9" key="1">
    <citation type="submission" date="2020-11" db="EMBL/GenBank/DDBJ databases">
        <authorList>
            <person name="Tran Van P."/>
        </authorList>
    </citation>
    <scope>NUCLEOTIDE SEQUENCE</scope>
</reference>
<sequence length="313" mass="35875">MLDLTMAALDETQNGMLVTFYKCIKYLVGNYRFVRKDLPIGRRQDDRHGKKGSIRNRVREFFKSGATLVAMSAVYFCIAILFGAEAFSKHEETYMLSLLLCVLTIFPACLNVGAHSVLSLLLGIRPTPDLLGVMLVRNMQFTLFGTWLGAFVIPLDWDRPWQAWPVPCSSRCPQPMMPRVSSKLPDCFYHDTTDKVNVSEERVEKAADLVQSDPADQENYSVNIDEESYSRQTMEYLKIKTYYESVCAVSEYFEEFAVFKNFPKLIALLQEAMEEIQKATRAPRSPVKMLKYEESKRKVVSKVGENKIQYTLT</sequence>
<dbReference type="UniPathway" id="UPA00196"/>
<evidence type="ECO:0000256" key="5">
    <source>
        <dbReference type="ARBA" id="ARBA00022824"/>
    </source>
</evidence>
<feature type="transmembrane region" description="Helical" evidence="8">
    <location>
        <begin position="61"/>
        <end position="82"/>
    </location>
</feature>
<dbReference type="GO" id="GO:0006506">
    <property type="term" value="P:GPI anchor biosynthetic process"/>
    <property type="evidence" value="ECO:0007669"/>
    <property type="project" value="UniProtKB-UniPathway"/>
</dbReference>
<comment type="pathway">
    <text evidence="2">Glycolipid biosynthesis; glycosylphosphatidylinositol-anchor biosynthesis.</text>
</comment>
<name>A0A7R8ZDF2_TIMDO</name>
<feature type="transmembrane region" description="Helical" evidence="8">
    <location>
        <begin position="135"/>
        <end position="155"/>
    </location>
</feature>
<evidence type="ECO:0000313" key="9">
    <source>
        <dbReference type="EMBL" id="CAD7202382.1"/>
    </source>
</evidence>
<evidence type="ECO:0000256" key="7">
    <source>
        <dbReference type="ARBA" id="ARBA00023136"/>
    </source>
</evidence>
<evidence type="ECO:0000256" key="1">
    <source>
        <dbReference type="ARBA" id="ARBA00004477"/>
    </source>
</evidence>
<keyword evidence="3" id="KW-0337">GPI-anchor biosynthesis</keyword>
<accession>A0A7R8ZDF2</accession>
<organism evidence="9">
    <name type="scientific">Timema douglasi</name>
    <name type="common">Walking stick</name>
    <dbReference type="NCBI Taxonomy" id="61478"/>
    <lineage>
        <taxon>Eukaryota</taxon>
        <taxon>Metazoa</taxon>
        <taxon>Ecdysozoa</taxon>
        <taxon>Arthropoda</taxon>
        <taxon>Hexapoda</taxon>
        <taxon>Insecta</taxon>
        <taxon>Pterygota</taxon>
        <taxon>Neoptera</taxon>
        <taxon>Polyneoptera</taxon>
        <taxon>Phasmatodea</taxon>
        <taxon>Timematodea</taxon>
        <taxon>Timematoidea</taxon>
        <taxon>Timematidae</taxon>
        <taxon>Timema</taxon>
    </lineage>
</organism>
<dbReference type="EMBL" id="OA569323">
    <property type="protein sequence ID" value="CAD7202382.1"/>
    <property type="molecule type" value="Genomic_DNA"/>
</dbReference>
<keyword evidence="5" id="KW-0256">Endoplasmic reticulum</keyword>
<evidence type="ECO:0000256" key="4">
    <source>
        <dbReference type="ARBA" id="ARBA00022692"/>
    </source>
</evidence>
<feature type="transmembrane region" description="Helical" evidence="8">
    <location>
        <begin position="94"/>
        <end position="123"/>
    </location>
</feature>
<dbReference type="Pfam" id="PF06699">
    <property type="entry name" value="PIG-F"/>
    <property type="match status" value="1"/>
</dbReference>
<gene>
    <name evidence="9" type="ORF">TDIB3V08_LOCUS8567</name>
</gene>
<evidence type="ECO:0000256" key="3">
    <source>
        <dbReference type="ARBA" id="ARBA00022502"/>
    </source>
</evidence>
<evidence type="ECO:0000256" key="2">
    <source>
        <dbReference type="ARBA" id="ARBA00004687"/>
    </source>
</evidence>
<keyword evidence="6 8" id="KW-1133">Transmembrane helix</keyword>
<evidence type="ECO:0000256" key="6">
    <source>
        <dbReference type="ARBA" id="ARBA00022989"/>
    </source>
</evidence>
<protein>
    <submittedName>
        <fullName evidence="9">Uncharacterized protein</fullName>
    </submittedName>
</protein>
<dbReference type="InterPro" id="IPR009580">
    <property type="entry name" value="GPI_biosynthesis_protein_Pig-F"/>
</dbReference>
<proteinExistence type="predicted"/>
<keyword evidence="4 8" id="KW-0812">Transmembrane</keyword>
<comment type="subcellular location">
    <subcellularLocation>
        <location evidence="1">Endoplasmic reticulum membrane</location>
        <topology evidence="1">Multi-pass membrane protein</topology>
    </subcellularLocation>
</comment>
<dbReference type="GO" id="GO:0005789">
    <property type="term" value="C:endoplasmic reticulum membrane"/>
    <property type="evidence" value="ECO:0007669"/>
    <property type="project" value="UniProtKB-SubCell"/>
</dbReference>